<proteinExistence type="predicted"/>
<dbReference type="EMBL" id="JAWJZF010000310">
    <property type="protein sequence ID" value="MDX2292558.1"/>
    <property type="molecule type" value="Genomic_DNA"/>
</dbReference>
<gene>
    <name evidence="1" type="ORF">R2363_10270</name>
</gene>
<dbReference type="RefSeq" id="WP_319009042.1">
    <property type="nucleotide sequence ID" value="NZ_JAWJZF010000310.1"/>
</dbReference>
<evidence type="ECO:0000313" key="1">
    <source>
        <dbReference type="EMBL" id="MDX2292558.1"/>
    </source>
</evidence>
<protein>
    <recommendedName>
        <fullName evidence="3">FXSXX-COOH protein</fullName>
    </recommendedName>
</protein>
<sequence length="53" mass="5414">MTPTPAVMDPLTLTAVHEILSRPLDGVLGQLSAALAPVVPHTGTAELATQCAH</sequence>
<organism evidence="1 2">
    <name type="scientific">Streptomyces roseolus</name>
    <dbReference type="NCBI Taxonomy" id="67358"/>
    <lineage>
        <taxon>Bacteria</taxon>
        <taxon>Bacillati</taxon>
        <taxon>Actinomycetota</taxon>
        <taxon>Actinomycetes</taxon>
        <taxon>Kitasatosporales</taxon>
        <taxon>Streptomycetaceae</taxon>
        <taxon>Streptomyces</taxon>
    </lineage>
</organism>
<reference evidence="1 2" key="1">
    <citation type="submission" date="2023-10" db="EMBL/GenBank/DDBJ databases">
        <authorList>
            <person name="Wang X.X."/>
        </authorList>
    </citation>
    <scope>NUCLEOTIDE SEQUENCE [LARGE SCALE GENOMIC DNA]</scope>
    <source>
        <strain evidence="1 2">NBRC 12816</strain>
    </source>
</reference>
<evidence type="ECO:0008006" key="3">
    <source>
        <dbReference type="Google" id="ProtNLM"/>
    </source>
</evidence>
<accession>A0ABU4K492</accession>
<evidence type="ECO:0000313" key="2">
    <source>
        <dbReference type="Proteomes" id="UP001278571"/>
    </source>
</evidence>
<name>A0ABU4K492_9ACTN</name>
<comment type="caution">
    <text evidence="1">The sequence shown here is derived from an EMBL/GenBank/DDBJ whole genome shotgun (WGS) entry which is preliminary data.</text>
</comment>
<dbReference type="Proteomes" id="UP001278571">
    <property type="component" value="Unassembled WGS sequence"/>
</dbReference>
<keyword evidence="2" id="KW-1185">Reference proteome</keyword>